<feature type="transmembrane region" description="Helical" evidence="13">
    <location>
        <begin position="596"/>
        <end position="618"/>
    </location>
</feature>
<feature type="region of interest" description="Disordered" evidence="12">
    <location>
        <begin position="292"/>
        <end position="314"/>
    </location>
</feature>
<dbReference type="Pfam" id="PF00350">
    <property type="entry name" value="Dynamin_N"/>
    <property type="match status" value="1"/>
</dbReference>
<dbReference type="GeneID" id="30146486"/>
<dbReference type="GO" id="GO:0048312">
    <property type="term" value="P:intracellular distribution of mitochondria"/>
    <property type="evidence" value="ECO:0007669"/>
    <property type="project" value="EnsemblFungi"/>
</dbReference>
<evidence type="ECO:0000259" key="14">
    <source>
        <dbReference type="PROSITE" id="PS51718"/>
    </source>
</evidence>
<evidence type="ECO:0000256" key="9">
    <source>
        <dbReference type="ARBA" id="ARBA00023134"/>
    </source>
</evidence>
<keyword evidence="9" id="KW-0342">GTP-binding</keyword>
<proteinExistence type="predicted"/>
<evidence type="ECO:0000256" key="13">
    <source>
        <dbReference type="SAM" id="Phobius"/>
    </source>
</evidence>
<dbReference type="RefSeq" id="XP_018986204.1">
    <property type="nucleotide sequence ID" value="XM_019128633.1"/>
</dbReference>
<dbReference type="STRING" id="984486.A0A1E3QT36"/>
<keyword evidence="3" id="KW-0547">Nucleotide-binding</keyword>
<evidence type="ECO:0000256" key="3">
    <source>
        <dbReference type="ARBA" id="ARBA00022741"/>
    </source>
</evidence>
<dbReference type="SUPFAM" id="SSF52540">
    <property type="entry name" value="P-loop containing nucleoside triphosphate hydrolases"/>
    <property type="match status" value="1"/>
</dbReference>
<evidence type="ECO:0000256" key="7">
    <source>
        <dbReference type="ARBA" id="ARBA00023054"/>
    </source>
</evidence>
<evidence type="ECO:0000256" key="12">
    <source>
        <dbReference type="SAM" id="MobiDB-lite"/>
    </source>
</evidence>
<evidence type="ECO:0000256" key="5">
    <source>
        <dbReference type="ARBA" id="ARBA00022801"/>
    </source>
</evidence>
<protein>
    <recommendedName>
        <fullName evidence="14">Dynamin-type G domain-containing protein</fullName>
    </recommendedName>
</protein>
<comment type="catalytic activity">
    <reaction evidence="11">
        <text>GTP + H2O = GDP + phosphate + H(+)</text>
        <dbReference type="Rhea" id="RHEA:19669"/>
        <dbReference type="ChEBI" id="CHEBI:15377"/>
        <dbReference type="ChEBI" id="CHEBI:15378"/>
        <dbReference type="ChEBI" id="CHEBI:37565"/>
        <dbReference type="ChEBI" id="CHEBI:43474"/>
        <dbReference type="ChEBI" id="CHEBI:58189"/>
    </reaction>
</comment>
<evidence type="ECO:0000313" key="15">
    <source>
        <dbReference type="EMBL" id="ODQ80876.1"/>
    </source>
</evidence>
<gene>
    <name evidence="15" type="ORF">BABINDRAFT_161069</name>
</gene>
<keyword evidence="4" id="KW-1000">Mitochondrion outer membrane</keyword>
<name>A0A1E3QT36_9ASCO</name>
<keyword evidence="8" id="KW-0496">Mitochondrion</keyword>
<evidence type="ECO:0000256" key="1">
    <source>
        <dbReference type="ARBA" id="ARBA00004374"/>
    </source>
</evidence>
<dbReference type="InterPro" id="IPR030381">
    <property type="entry name" value="G_DYNAMIN_dom"/>
</dbReference>
<dbReference type="InterPro" id="IPR045063">
    <property type="entry name" value="Dynamin_N"/>
</dbReference>
<dbReference type="GO" id="GO:0160190">
    <property type="term" value="F:peroxisome-mitochondrion membrane tether activity"/>
    <property type="evidence" value="ECO:0007669"/>
    <property type="project" value="EnsemblFungi"/>
</dbReference>
<feature type="non-terminal residue" evidence="15">
    <location>
        <position position="721"/>
    </location>
</feature>
<evidence type="ECO:0000313" key="16">
    <source>
        <dbReference type="Proteomes" id="UP000094336"/>
    </source>
</evidence>
<evidence type="ECO:0000256" key="11">
    <source>
        <dbReference type="ARBA" id="ARBA00048548"/>
    </source>
</evidence>
<keyword evidence="7" id="KW-0175">Coiled coil</keyword>
<dbReference type="GO" id="GO:0160189">
    <property type="term" value="C:peroxisomal-mitochondrial contact site"/>
    <property type="evidence" value="ECO:0007669"/>
    <property type="project" value="EnsemblFungi"/>
</dbReference>
<dbReference type="InterPro" id="IPR027417">
    <property type="entry name" value="P-loop_NTPase"/>
</dbReference>
<evidence type="ECO:0000256" key="6">
    <source>
        <dbReference type="ARBA" id="ARBA00022989"/>
    </source>
</evidence>
<dbReference type="PANTHER" id="PTHR10465:SF0">
    <property type="entry name" value="SARCALUMENIN"/>
    <property type="match status" value="1"/>
</dbReference>
<dbReference type="GO" id="GO:1990627">
    <property type="term" value="P:mitochondrial inner membrane fusion"/>
    <property type="evidence" value="ECO:0007669"/>
    <property type="project" value="EnsemblFungi"/>
</dbReference>
<keyword evidence="2 13" id="KW-0812">Transmembrane</keyword>
<feature type="compositionally biased region" description="Acidic residues" evidence="12">
    <location>
        <begin position="296"/>
        <end position="307"/>
    </location>
</feature>
<dbReference type="GO" id="GO:0005777">
    <property type="term" value="C:peroxisome"/>
    <property type="evidence" value="ECO:0007669"/>
    <property type="project" value="EnsemblFungi"/>
</dbReference>
<reference evidence="16" key="1">
    <citation type="submission" date="2016-05" db="EMBL/GenBank/DDBJ databases">
        <title>Comparative genomics of biotechnologically important yeasts.</title>
        <authorList>
            <consortium name="DOE Joint Genome Institute"/>
            <person name="Riley R."/>
            <person name="Haridas S."/>
            <person name="Wolfe K.H."/>
            <person name="Lopes M.R."/>
            <person name="Hittinger C.T."/>
            <person name="Goker M."/>
            <person name="Salamov A."/>
            <person name="Wisecaver J."/>
            <person name="Long T.M."/>
            <person name="Aerts A.L."/>
            <person name="Barry K."/>
            <person name="Choi C."/>
            <person name="Clum A."/>
            <person name="Coughlan A.Y."/>
            <person name="Deshpande S."/>
            <person name="Douglass A.P."/>
            <person name="Hanson S.J."/>
            <person name="Klenk H.-P."/>
            <person name="Labutti K."/>
            <person name="Lapidus A."/>
            <person name="Lindquist E."/>
            <person name="Lipzen A."/>
            <person name="Meier-Kolthoff J.P."/>
            <person name="Ohm R.A."/>
            <person name="Otillar R.P."/>
            <person name="Pangilinan J."/>
            <person name="Peng Y."/>
            <person name="Rokas A."/>
            <person name="Rosa C.A."/>
            <person name="Scheuner C."/>
            <person name="Sibirny A.A."/>
            <person name="Slot J.C."/>
            <person name="Stielow J.B."/>
            <person name="Sun H."/>
            <person name="Kurtzman C.P."/>
            <person name="Blackwell M."/>
            <person name="Grigoriev I.V."/>
            <person name="Jeffries T.W."/>
        </authorList>
    </citation>
    <scope>NUCLEOTIDE SEQUENCE [LARGE SCALE GENOMIC DNA]</scope>
    <source>
        <strain evidence="16">NRRL Y-12698</strain>
    </source>
</reference>
<dbReference type="Proteomes" id="UP000094336">
    <property type="component" value="Unassembled WGS sequence"/>
</dbReference>
<dbReference type="FunFam" id="3.40.50.300:FF:000638">
    <property type="entry name" value="Transmembrane GTPase Fzo1, putative"/>
    <property type="match status" value="1"/>
</dbReference>
<accession>A0A1E3QT36</accession>
<keyword evidence="6 13" id="KW-1133">Transmembrane helix</keyword>
<dbReference type="Gene3D" id="3.40.50.300">
    <property type="entry name" value="P-loop containing nucleotide triphosphate hydrolases"/>
    <property type="match status" value="1"/>
</dbReference>
<sequence length="721" mass="80975">MLRKKSPNGVVKGKVSEDDLEEAPSFKVLTLNLKMGHARDMLATLDKQAIASLLEERMNQLVKHLLSLRERIDDTTSKVFVTGDLNAGKSTFCNALLKRRVLPEDQQPCTSVFCEVADASDNSGIEEVHAVPVGVQYARGDETTYQVFQLADLEELVGECDKFSILKVYVKDRRAADQSLLHNGTIDIQLIDAPGLNMDSYQTTEVFSRQEEIDLVVFVVNAENHFTLSAREFIAAAANEKNLIFIVVNRFDNIKNKERCVRRIMDQVHDLSPATHKDASDFVHFVSSTQALEGVPEGDDGPPEGDDHEPNPDFDRLEESLRKFVLEKRSLSKLSPAKNYLLKLLEDLEVLARLNEKMYAQDKEEMIQELNKIAPIYASVLKSSVKVHERINKLTEDTASDVYRFTKQKILETLDDIGEAPVVPYYGLQYLYDYANETQKEITRKIMESVAVGESYAKKQTTQTVERIGEMGAEALGGESAPKKVFRDDLMFTRKRDTIRRSLDDTIIITDFFDPSFDHFFNAIGLTGLSLSALGLQIPTITLPSVNSLSIPKKDQIVLWKNSLSIAAVYSTGKLLHAGSMVNKFVSASLFVSGRFIRSAAIPVVLLSGVVFVGYLVYDVPNAFARNVSKKIRQQVIDLEYPHNNADRVAKECRAVLNHPTRDVLNAFQTSIDKTTIQKEKISKIVKDADISYTYFHGLLEKVTREKKTVESFDLEAIQSV</sequence>
<feature type="domain" description="Dynamin-type G" evidence="14">
    <location>
        <begin position="73"/>
        <end position="355"/>
    </location>
</feature>
<keyword evidence="10 13" id="KW-0472">Membrane</keyword>
<evidence type="ECO:0000256" key="2">
    <source>
        <dbReference type="ARBA" id="ARBA00022692"/>
    </source>
</evidence>
<dbReference type="EMBL" id="KV454429">
    <property type="protein sequence ID" value="ODQ80876.1"/>
    <property type="molecule type" value="Genomic_DNA"/>
</dbReference>
<evidence type="ECO:0000256" key="10">
    <source>
        <dbReference type="ARBA" id="ARBA00023136"/>
    </source>
</evidence>
<dbReference type="GO" id="GO:1990626">
    <property type="term" value="P:mitochondrial outer membrane fusion"/>
    <property type="evidence" value="ECO:0007669"/>
    <property type="project" value="EnsemblFungi"/>
</dbReference>
<keyword evidence="16" id="KW-1185">Reference proteome</keyword>
<dbReference type="PANTHER" id="PTHR10465">
    <property type="entry name" value="TRANSMEMBRANE GTPASE FZO1"/>
    <property type="match status" value="1"/>
</dbReference>
<evidence type="ECO:0000256" key="8">
    <source>
        <dbReference type="ARBA" id="ARBA00023128"/>
    </source>
</evidence>
<comment type="subcellular location">
    <subcellularLocation>
        <location evidence="1">Mitochondrion outer membrane</location>
        <topology evidence="1">Multi-pass membrane protein</topology>
    </subcellularLocation>
</comment>
<dbReference type="OrthoDB" id="9984778at2759"/>
<dbReference type="AlphaFoldDB" id="A0A1E3QT36"/>
<keyword evidence="5" id="KW-0378">Hydrolase</keyword>
<evidence type="ECO:0000256" key="4">
    <source>
        <dbReference type="ARBA" id="ARBA00022787"/>
    </source>
</evidence>
<organism evidence="15 16">
    <name type="scientific">Babjeviella inositovora NRRL Y-12698</name>
    <dbReference type="NCBI Taxonomy" id="984486"/>
    <lineage>
        <taxon>Eukaryota</taxon>
        <taxon>Fungi</taxon>
        <taxon>Dikarya</taxon>
        <taxon>Ascomycota</taxon>
        <taxon>Saccharomycotina</taxon>
        <taxon>Pichiomycetes</taxon>
        <taxon>Serinales incertae sedis</taxon>
        <taxon>Babjeviella</taxon>
    </lineage>
</organism>
<dbReference type="GO" id="GO:0005741">
    <property type="term" value="C:mitochondrial outer membrane"/>
    <property type="evidence" value="ECO:0007669"/>
    <property type="project" value="UniProtKB-SubCell"/>
</dbReference>
<dbReference type="InterPro" id="IPR027094">
    <property type="entry name" value="Mitofusin_fam"/>
</dbReference>
<dbReference type="GO" id="GO:0003924">
    <property type="term" value="F:GTPase activity"/>
    <property type="evidence" value="ECO:0007669"/>
    <property type="project" value="EnsemblFungi"/>
</dbReference>
<dbReference type="PROSITE" id="PS51718">
    <property type="entry name" value="G_DYNAMIN_2"/>
    <property type="match status" value="1"/>
</dbReference>
<dbReference type="GO" id="GO:0005525">
    <property type="term" value="F:GTP binding"/>
    <property type="evidence" value="ECO:0007669"/>
    <property type="project" value="UniProtKB-KW"/>
</dbReference>